<feature type="domain" description="Aldehyde dehydrogenase" evidence="7">
    <location>
        <begin position="13"/>
        <end position="470"/>
    </location>
</feature>
<dbReference type="EC" id="1.2.1.3" evidence="3"/>
<protein>
    <recommendedName>
        <fullName evidence="3">aldehyde dehydrogenase (NAD(+))</fullName>
        <ecNumber evidence="3">1.2.1.3</ecNumber>
    </recommendedName>
</protein>
<organism evidence="8 9">
    <name type="scientific">Lacicoccus alkaliphilus DSM 16010</name>
    <dbReference type="NCBI Taxonomy" id="1123231"/>
    <lineage>
        <taxon>Bacteria</taxon>
        <taxon>Bacillati</taxon>
        <taxon>Bacillota</taxon>
        <taxon>Bacilli</taxon>
        <taxon>Bacillales</taxon>
        <taxon>Salinicoccaceae</taxon>
        <taxon>Lacicoccus</taxon>
    </lineage>
</organism>
<evidence type="ECO:0000256" key="1">
    <source>
        <dbReference type="ARBA" id="ARBA00009986"/>
    </source>
</evidence>
<dbReference type="RefSeq" id="WP_072709206.1">
    <property type="nucleotide sequence ID" value="NZ_FRCF01000003.1"/>
</dbReference>
<feature type="active site" evidence="5">
    <location>
        <position position="245"/>
    </location>
</feature>
<dbReference type="InterPro" id="IPR016162">
    <property type="entry name" value="Ald_DH_N"/>
</dbReference>
<evidence type="ECO:0000313" key="9">
    <source>
        <dbReference type="Proteomes" id="UP000184206"/>
    </source>
</evidence>
<proteinExistence type="inferred from homology"/>
<keyword evidence="9" id="KW-1185">Reference proteome</keyword>
<dbReference type="PANTHER" id="PTHR42804">
    <property type="entry name" value="ALDEHYDE DEHYDROGENASE"/>
    <property type="match status" value="1"/>
</dbReference>
<evidence type="ECO:0000259" key="7">
    <source>
        <dbReference type="Pfam" id="PF00171"/>
    </source>
</evidence>
<dbReference type="Proteomes" id="UP000184206">
    <property type="component" value="Unassembled WGS sequence"/>
</dbReference>
<dbReference type="InterPro" id="IPR016163">
    <property type="entry name" value="Ald_DH_C"/>
</dbReference>
<dbReference type="AlphaFoldDB" id="A0A1M7E5X2"/>
<dbReference type="SUPFAM" id="SSF53720">
    <property type="entry name" value="ALDH-like"/>
    <property type="match status" value="1"/>
</dbReference>
<accession>A0A1M7E5X2</accession>
<dbReference type="OrthoDB" id="9762913at2"/>
<dbReference type="FunFam" id="3.40.309.10:FF:000012">
    <property type="entry name" value="Betaine aldehyde dehydrogenase"/>
    <property type="match status" value="1"/>
</dbReference>
<comment type="catalytic activity">
    <reaction evidence="4">
        <text>an aldehyde + NAD(+) + H2O = a carboxylate + NADH + 2 H(+)</text>
        <dbReference type="Rhea" id="RHEA:16185"/>
        <dbReference type="ChEBI" id="CHEBI:15377"/>
        <dbReference type="ChEBI" id="CHEBI:15378"/>
        <dbReference type="ChEBI" id="CHEBI:17478"/>
        <dbReference type="ChEBI" id="CHEBI:29067"/>
        <dbReference type="ChEBI" id="CHEBI:57540"/>
        <dbReference type="ChEBI" id="CHEBI:57945"/>
        <dbReference type="EC" id="1.2.1.3"/>
    </reaction>
</comment>
<dbReference type="InterPro" id="IPR016160">
    <property type="entry name" value="Ald_DH_CS_CYS"/>
</dbReference>
<dbReference type="Pfam" id="PF00171">
    <property type="entry name" value="Aldedh"/>
    <property type="match status" value="1"/>
</dbReference>
<dbReference type="InterPro" id="IPR015590">
    <property type="entry name" value="Aldehyde_DH_dom"/>
</dbReference>
<evidence type="ECO:0000256" key="6">
    <source>
        <dbReference type="RuleBase" id="RU003345"/>
    </source>
</evidence>
<dbReference type="CDD" id="cd07138">
    <property type="entry name" value="ALDH_CddD_SSP0762"/>
    <property type="match status" value="1"/>
</dbReference>
<dbReference type="PROSITE" id="PS00687">
    <property type="entry name" value="ALDEHYDE_DEHYDR_GLU"/>
    <property type="match status" value="1"/>
</dbReference>
<comment type="similarity">
    <text evidence="1 6">Belongs to the aldehyde dehydrogenase family.</text>
</comment>
<evidence type="ECO:0000256" key="3">
    <source>
        <dbReference type="ARBA" id="ARBA00024226"/>
    </source>
</evidence>
<keyword evidence="2 6" id="KW-0560">Oxidoreductase</keyword>
<gene>
    <name evidence="8" type="ORF">SAMN02745189_01108</name>
</gene>
<dbReference type="PROSITE" id="PS00070">
    <property type="entry name" value="ALDEHYDE_DEHYDR_CYS"/>
    <property type="match status" value="1"/>
</dbReference>
<dbReference type="STRING" id="1123231.SAMN02745189_01108"/>
<dbReference type="InterPro" id="IPR016161">
    <property type="entry name" value="Ald_DH/histidinol_DH"/>
</dbReference>
<evidence type="ECO:0000256" key="2">
    <source>
        <dbReference type="ARBA" id="ARBA00023002"/>
    </source>
</evidence>
<evidence type="ECO:0000256" key="4">
    <source>
        <dbReference type="ARBA" id="ARBA00049194"/>
    </source>
</evidence>
<dbReference type="PANTHER" id="PTHR42804:SF1">
    <property type="entry name" value="ALDEHYDE DEHYDROGENASE-RELATED"/>
    <property type="match status" value="1"/>
</dbReference>
<name>A0A1M7E5X2_9BACL</name>
<dbReference type="Gene3D" id="3.40.309.10">
    <property type="entry name" value="Aldehyde Dehydrogenase, Chain A, domain 2"/>
    <property type="match status" value="1"/>
</dbReference>
<sequence>MRNEIQHYINGEWIDGAGGGYIDVINPSTGEVFGRIAKGTKEDVDAAVEAAESVYREFRNMPVGDRQNILDGIVTEYEKRKADIIKAITDELGSPKSKSEKVHYEMGLTHFKAARDALDDFQFEERRGDALVVKESIGVAGLIAPWNFPTNQTSLKLSAALAAGSPVILKPSEETPFSAIILAEIFDAAGVPKGVFNLVNGVGDGVGTPLSEHPKVRMISFTGSGPTGSKIMEKASRDFKRVALELGGKSPYIILDDVDVDEAAKSAVQKVVNNTGQVCTAGTRTLIPEAIKDEFLEKAKTYMDAVVVGDPNEETTMMWPIISEKQFNQVQDYIQTGSKEGAHLYHGGPGRPDGISEGFFVKPTIFTEVRNDMTIAQEEIFGPVMSVITYNDLDEAIEIANDTKYGLAGYVMGNDKDSLKKVARSIEAGTVGINDAPGRPDLPFGGYKQSGLGREWGDFGIEEFLEVKAIKGYYA</sequence>
<dbReference type="EMBL" id="FRCF01000003">
    <property type="protein sequence ID" value="SHL87008.1"/>
    <property type="molecule type" value="Genomic_DNA"/>
</dbReference>
<dbReference type="InterPro" id="IPR029510">
    <property type="entry name" value="Ald_DH_CS_GLU"/>
</dbReference>
<evidence type="ECO:0000256" key="5">
    <source>
        <dbReference type="PROSITE-ProRule" id="PRU10007"/>
    </source>
</evidence>
<dbReference type="FunFam" id="3.40.605.10:FF:000007">
    <property type="entry name" value="NAD/NADP-dependent betaine aldehyde dehydrogenase"/>
    <property type="match status" value="1"/>
</dbReference>
<reference evidence="8 9" key="1">
    <citation type="submission" date="2016-11" db="EMBL/GenBank/DDBJ databases">
        <authorList>
            <person name="Jaros S."/>
            <person name="Januszkiewicz K."/>
            <person name="Wedrychowicz H."/>
        </authorList>
    </citation>
    <scope>NUCLEOTIDE SEQUENCE [LARGE SCALE GENOMIC DNA]</scope>
    <source>
        <strain evidence="8 9">DSM 16010</strain>
    </source>
</reference>
<dbReference type="Gene3D" id="3.40.605.10">
    <property type="entry name" value="Aldehyde Dehydrogenase, Chain A, domain 1"/>
    <property type="match status" value="1"/>
</dbReference>
<dbReference type="GO" id="GO:0004029">
    <property type="term" value="F:aldehyde dehydrogenase (NAD+) activity"/>
    <property type="evidence" value="ECO:0007669"/>
    <property type="project" value="UniProtKB-EC"/>
</dbReference>
<evidence type="ECO:0000313" key="8">
    <source>
        <dbReference type="EMBL" id="SHL87008.1"/>
    </source>
</evidence>